<protein>
    <submittedName>
        <fullName evidence="1">Uncharacterized protein</fullName>
    </submittedName>
</protein>
<evidence type="ECO:0000313" key="1">
    <source>
        <dbReference type="EMBL" id="SKB90652.1"/>
    </source>
</evidence>
<organism evidence="1 2">
    <name type="scientific">Parapedobacter luteus</name>
    <dbReference type="NCBI Taxonomy" id="623280"/>
    <lineage>
        <taxon>Bacteria</taxon>
        <taxon>Pseudomonadati</taxon>
        <taxon>Bacteroidota</taxon>
        <taxon>Sphingobacteriia</taxon>
        <taxon>Sphingobacteriales</taxon>
        <taxon>Sphingobacteriaceae</taxon>
        <taxon>Parapedobacter</taxon>
    </lineage>
</organism>
<dbReference type="EMBL" id="FUYS01000013">
    <property type="protein sequence ID" value="SKB90652.1"/>
    <property type="molecule type" value="Genomic_DNA"/>
</dbReference>
<accession>A0A1T5F385</accession>
<dbReference type="Proteomes" id="UP000190541">
    <property type="component" value="Unassembled WGS sequence"/>
</dbReference>
<evidence type="ECO:0000313" key="2">
    <source>
        <dbReference type="Proteomes" id="UP000190541"/>
    </source>
</evidence>
<reference evidence="1 2" key="1">
    <citation type="submission" date="2017-02" db="EMBL/GenBank/DDBJ databases">
        <authorList>
            <person name="Peterson S.W."/>
        </authorList>
    </citation>
    <scope>NUCLEOTIDE SEQUENCE [LARGE SCALE GENOMIC DNA]</scope>
    <source>
        <strain evidence="1 2">DSM 22899</strain>
    </source>
</reference>
<gene>
    <name evidence="1" type="ORF">SAMN05660226_03747</name>
</gene>
<proteinExistence type="predicted"/>
<dbReference type="STRING" id="623280.SAMN05660226_03747"/>
<dbReference type="AlphaFoldDB" id="A0A1T5F385"/>
<sequence length="112" mass="12769">MFIEMKKQETNSEEYFFAQPLQVPANYDRDDRIDRQVVFSLADLGEGTAEEVAKHWASLDGSLSTDFCLEQSKRILTALYEKGLINGIGSERSRRFNLAKVTRPHSGRVDDI</sequence>
<name>A0A1T5F385_9SPHI</name>
<keyword evidence="2" id="KW-1185">Reference proteome</keyword>